<evidence type="ECO:0000313" key="3">
    <source>
        <dbReference type="Proteomes" id="UP000078503"/>
    </source>
</evidence>
<evidence type="ECO:0000313" key="2">
    <source>
        <dbReference type="EMBL" id="OAN12981.1"/>
    </source>
</evidence>
<dbReference type="OrthoDB" id="5812321at2"/>
<proteinExistence type="predicted"/>
<feature type="compositionally biased region" description="Polar residues" evidence="1">
    <location>
        <begin position="1"/>
        <end position="12"/>
    </location>
</feature>
<dbReference type="RefSeq" id="WP_068332774.1">
    <property type="nucleotide sequence ID" value="NZ_LVHF01000029.1"/>
</dbReference>
<dbReference type="AlphaFoldDB" id="A0A178K6S4"/>
<protein>
    <submittedName>
        <fullName evidence="2">Uncharacterized protein</fullName>
    </submittedName>
</protein>
<reference evidence="2 3" key="1">
    <citation type="submission" date="2016-03" db="EMBL/GenBank/DDBJ databases">
        <title>Photobacterium proteolyticum sp. nov. a protease producing bacterium isolated from ocean sediments of Laizhou Bay.</title>
        <authorList>
            <person name="Li Y."/>
        </authorList>
    </citation>
    <scope>NUCLEOTIDE SEQUENCE [LARGE SCALE GENOMIC DNA]</scope>
    <source>
        <strain evidence="2 3">R-40508</strain>
    </source>
</reference>
<keyword evidence="3" id="KW-1185">Reference proteome</keyword>
<accession>A0A178K6S4</accession>
<name>A0A178K6S4_9GAMM</name>
<feature type="compositionally biased region" description="Basic and acidic residues" evidence="1">
    <location>
        <begin position="38"/>
        <end position="49"/>
    </location>
</feature>
<organism evidence="2 3">
    <name type="scientific">Photobacterium jeanii</name>
    <dbReference type="NCBI Taxonomy" id="858640"/>
    <lineage>
        <taxon>Bacteria</taxon>
        <taxon>Pseudomonadati</taxon>
        <taxon>Pseudomonadota</taxon>
        <taxon>Gammaproteobacteria</taxon>
        <taxon>Vibrionales</taxon>
        <taxon>Vibrionaceae</taxon>
        <taxon>Photobacterium</taxon>
    </lineage>
</organism>
<sequence length="285" mass="32289">MDNEHQSLSSSKTAHRDNVAQSDNMQDKYAQHSNPHGEQAKNEQAESRFSRRRFLRSSAAVSPVLLSLKSPTAWGSGLGGQNCSIMLSGNASNPQNCISEPLAPREWKKILNSRRDSPQYPLRQSLQSGGVSGNSAFNGKFLRPFNQWRYSPTKGWMFKVSFRKSSNPKFKHTLKGGLNKKYKITIAFKPTSQKNKNMGDDFVITLEPRHFHQTVVAAYLNSYFTPGLISYSYYPEQINTSVVQTMMDVANLIMDELNKGKKPNNQQATIHQPFTRLVRDLARWT</sequence>
<gene>
    <name evidence="2" type="ORF">A3K86_15025</name>
</gene>
<dbReference type="Proteomes" id="UP000078503">
    <property type="component" value="Unassembled WGS sequence"/>
</dbReference>
<comment type="caution">
    <text evidence="2">The sequence shown here is derived from an EMBL/GenBank/DDBJ whole genome shotgun (WGS) entry which is preliminary data.</text>
</comment>
<evidence type="ECO:0000256" key="1">
    <source>
        <dbReference type="SAM" id="MobiDB-lite"/>
    </source>
</evidence>
<dbReference type="EMBL" id="LVHF01000029">
    <property type="protein sequence ID" value="OAN12981.1"/>
    <property type="molecule type" value="Genomic_DNA"/>
</dbReference>
<dbReference type="STRING" id="858640.A3K86_15025"/>
<feature type="region of interest" description="Disordered" evidence="1">
    <location>
        <begin position="1"/>
        <end position="50"/>
    </location>
</feature>